<feature type="domain" description="Bicarbonate transporter-like transmembrane" evidence="7">
    <location>
        <begin position="26"/>
        <end position="194"/>
    </location>
</feature>
<comment type="subcellular location">
    <subcellularLocation>
        <location evidence="1">Membrane</location>
        <topology evidence="1">Multi-pass membrane protein</topology>
    </subcellularLocation>
</comment>
<feature type="domain" description="Transcription factor IIIC putative zinc-finger" evidence="9">
    <location>
        <begin position="1197"/>
        <end position="1230"/>
    </location>
</feature>
<comment type="caution">
    <text evidence="10">The sequence shown here is derived from an EMBL/GenBank/DDBJ whole genome shotgun (WGS) entry which is preliminary data.</text>
</comment>
<dbReference type="PANTHER" id="PTHR11453">
    <property type="entry name" value="ANION EXCHANGE PROTEIN"/>
    <property type="match status" value="1"/>
</dbReference>
<name>A0A8H3I5C0_9LECA</name>
<evidence type="ECO:0000256" key="1">
    <source>
        <dbReference type="ARBA" id="ARBA00004141"/>
    </source>
</evidence>
<keyword evidence="4 6" id="KW-0472">Membrane</keyword>
<dbReference type="Pfam" id="PF12657">
    <property type="entry name" value="TFIIIC_delta"/>
    <property type="match status" value="1"/>
</dbReference>
<dbReference type="Pfam" id="PF00955">
    <property type="entry name" value="HCO3_cotransp"/>
    <property type="match status" value="2"/>
</dbReference>
<evidence type="ECO:0000259" key="9">
    <source>
        <dbReference type="Pfam" id="PF12660"/>
    </source>
</evidence>
<evidence type="ECO:0000259" key="7">
    <source>
        <dbReference type="Pfam" id="PF00955"/>
    </source>
</evidence>
<sequence length="1236" mass="138781">MPSVPDPYDFDREKGWRSYRCLRPGRGMYHDIKRRLPYYRSDITDALTYRTFASTVRIYFVNLLPALAFILDMNRQTGGFYGVNEALFASALAAIIFSILGAQPITIVGITGLISLFNYTIYDIIELHDVSLYPRFMVWVAIWTAIFHWLVAFWNLCDYMRYTTDFSSQSFGAYVGIIYCIKGVEELVAEFDDYGSIDGFMAVMMAFLFFGTVYALEAVGRGIWFRSWFRGLLGDYAYPIATIFWTGFSHIPGTLKRSDIQTLPHTRAFYPTVDRGWLIDFWDLSVKWVFVAMPIGFLMMLLFYFDHNVSSITAQAKQFPLKKPGGFHWDFFLLGCTSFIAGIIGLPLPNGLVPQLSNATSTAKQTSLFFQQAPVHTDSLTVYKSELKSITTKDGEEIREQQVVASAVVEQRLSHFLMGLGIIGTMTGPLLVVLHTIPRSLFAGVFFVVGWGSLEGNGIMKKVVYLVSEPRFIQRSEPLLLLKKRRILFYISWQILGIALSVAVSQTLGAIGFPIIMLALIPLRWKVLPKIFTAKEFRIMDAPTANNVVVLASLGGKPRLPEDEDGEQNESESAVSSQEDKWSTAERGIGKTSRQRIPRRRQLQVDRVRDAWARVHVRVNLFNWAEWPEQGPLENDEFSIGEEQSPSVVVALAWSSPGLAKHKRPVLAVLTSNHLLSLWASNSDMKIPASWERILVINTTIRQSSELLSPNTPPGTQPEKLREPCMPRIRCMAWAPLLDLNDTGPLHDELTVNGMELDKDQANGRDASVVDSMDHTNFKTRSLPAELSLTMENQLLAIANDCGHVYVVRVRSPYNNYSNMWGADMIAQCSIPKPLSVTSLVSQGHQDDDYVNTVSHSVEISQSQVIARPSLLAAAMSKRNYVEDVLWSPWRMEQPGGMLAGTLTTRREGVFSHHVCLVGVVDGIIQCRIEDTYVRPSDLRNPCPSVAIWFQSYEDEISMFMKACDERVDLAVKEGDILCHLSAEPLAWSKTSGRLEEEINGLPTITTSPWDPIYGIACCNSLDDDSLTLYLSTHLSSIAALSLTKRKNSNGETRLVMDSIHNRSLKRRLQQLHQDHDRQENLGGLSLMKSWGLASIPQDGLVTACISLHPGDMPEYVTPSFEKSVIVFASDISEDRTETFPWQEVPVVWDITTTQRAIIEAVSDYNRLANRISTDLSIRISAAASAAEHFLAHTDDKQRETIDEPCAICKDTIPFESLIQASCLQGHQFSELTSLL</sequence>
<evidence type="ECO:0000256" key="3">
    <source>
        <dbReference type="ARBA" id="ARBA00022989"/>
    </source>
</evidence>
<gene>
    <name evidence="10" type="ORF">HETSPECPRED_004950</name>
</gene>
<feature type="transmembrane region" description="Helical" evidence="6">
    <location>
        <begin position="56"/>
        <end position="74"/>
    </location>
</feature>
<dbReference type="GO" id="GO:0006820">
    <property type="term" value="P:monoatomic anion transport"/>
    <property type="evidence" value="ECO:0007669"/>
    <property type="project" value="InterPro"/>
</dbReference>
<dbReference type="InterPro" id="IPR003020">
    <property type="entry name" value="HCO3_transpt_euk"/>
</dbReference>
<dbReference type="GO" id="GO:0005886">
    <property type="term" value="C:plasma membrane"/>
    <property type="evidence" value="ECO:0007669"/>
    <property type="project" value="TreeGrafter"/>
</dbReference>
<proteinExistence type="predicted"/>
<evidence type="ECO:0000256" key="2">
    <source>
        <dbReference type="ARBA" id="ARBA00022692"/>
    </source>
</evidence>
<dbReference type="Pfam" id="PF12660">
    <property type="entry name" value="zf-TFIIIC"/>
    <property type="match status" value="1"/>
</dbReference>
<feature type="domain" description="Transcription factor IIIC 90kDa subunit N-terminal" evidence="8">
    <location>
        <begin position="597"/>
        <end position="1130"/>
    </location>
</feature>
<feature type="transmembrane region" description="Helical" evidence="6">
    <location>
        <begin position="196"/>
        <end position="216"/>
    </location>
</feature>
<dbReference type="Proteomes" id="UP000664521">
    <property type="component" value="Unassembled WGS sequence"/>
</dbReference>
<feature type="transmembrane region" description="Helical" evidence="6">
    <location>
        <begin position="86"/>
        <end position="116"/>
    </location>
</feature>
<feature type="transmembrane region" description="Helical" evidence="6">
    <location>
        <begin position="326"/>
        <end position="348"/>
    </location>
</feature>
<dbReference type="Gene3D" id="1.10.287.570">
    <property type="entry name" value="Helical hairpin bin"/>
    <property type="match status" value="1"/>
</dbReference>
<dbReference type="InterPro" id="IPR024764">
    <property type="entry name" value="TFIIIC_Znf"/>
</dbReference>
<keyword evidence="3 6" id="KW-1133">Transmembrane helix</keyword>
<feature type="transmembrane region" description="Helical" evidence="6">
    <location>
        <begin position="228"/>
        <end position="248"/>
    </location>
</feature>
<feature type="transmembrane region" description="Helical" evidence="6">
    <location>
        <begin position="487"/>
        <end position="520"/>
    </location>
</feature>
<dbReference type="PANTHER" id="PTHR11453:SF38">
    <property type="entry name" value="ANION TRANSPORTER (EUROFUNG)"/>
    <property type="match status" value="1"/>
</dbReference>
<dbReference type="GO" id="GO:0005452">
    <property type="term" value="F:solute:inorganic anion antiporter activity"/>
    <property type="evidence" value="ECO:0007669"/>
    <property type="project" value="InterPro"/>
</dbReference>
<dbReference type="OrthoDB" id="1735926at2759"/>
<evidence type="ECO:0000256" key="5">
    <source>
        <dbReference type="SAM" id="MobiDB-lite"/>
    </source>
</evidence>
<evidence type="ECO:0000313" key="11">
    <source>
        <dbReference type="Proteomes" id="UP000664521"/>
    </source>
</evidence>
<dbReference type="EMBL" id="CAJPDS010000003">
    <property type="protein sequence ID" value="CAF9905318.1"/>
    <property type="molecule type" value="Genomic_DNA"/>
</dbReference>
<keyword evidence="2 6" id="KW-0812">Transmembrane</keyword>
<reference evidence="10" key="1">
    <citation type="submission" date="2021-03" db="EMBL/GenBank/DDBJ databases">
        <authorList>
            <person name="Tagirdzhanova G."/>
        </authorList>
    </citation>
    <scope>NUCLEOTIDE SEQUENCE</scope>
</reference>
<evidence type="ECO:0000256" key="4">
    <source>
        <dbReference type="ARBA" id="ARBA00023136"/>
    </source>
</evidence>
<dbReference type="GO" id="GO:0050801">
    <property type="term" value="P:monoatomic ion homeostasis"/>
    <property type="evidence" value="ECO:0007669"/>
    <property type="project" value="TreeGrafter"/>
</dbReference>
<dbReference type="AlphaFoldDB" id="A0A8H3I5C0"/>
<evidence type="ECO:0000259" key="8">
    <source>
        <dbReference type="Pfam" id="PF12657"/>
    </source>
</evidence>
<accession>A0A8H3I5C0</accession>
<evidence type="ECO:0000313" key="10">
    <source>
        <dbReference type="EMBL" id="CAF9905318.1"/>
    </source>
</evidence>
<keyword evidence="11" id="KW-1185">Reference proteome</keyword>
<evidence type="ECO:0000256" key="6">
    <source>
        <dbReference type="SAM" id="Phobius"/>
    </source>
</evidence>
<feature type="region of interest" description="Disordered" evidence="5">
    <location>
        <begin position="559"/>
        <end position="596"/>
    </location>
</feature>
<feature type="transmembrane region" description="Helical" evidence="6">
    <location>
        <begin position="136"/>
        <end position="154"/>
    </location>
</feature>
<feature type="transmembrane region" description="Helical" evidence="6">
    <location>
        <begin position="416"/>
        <end position="434"/>
    </location>
</feature>
<feature type="domain" description="Bicarbonate transporter-like transmembrane" evidence="7">
    <location>
        <begin position="200"/>
        <end position="542"/>
    </location>
</feature>
<organism evidence="10 11">
    <name type="scientific">Heterodermia speciosa</name>
    <dbReference type="NCBI Taxonomy" id="116794"/>
    <lineage>
        <taxon>Eukaryota</taxon>
        <taxon>Fungi</taxon>
        <taxon>Dikarya</taxon>
        <taxon>Ascomycota</taxon>
        <taxon>Pezizomycotina</taxon>
        <taxon>Lecanoromycetes</taxon>
        <taxon>OSLEUM clade</taxon>
        <taxon>Lecanoromycetidae</taxon>
        <taxon>Caliciales</taxon>
        <taxon>Physciaceae</taxon>
        <taxon>Heterodermia</taxon>
    </lineage>
</organism>
<dbReference type="InterPro" id="IPR024761">
    <property type="entry name" value="TFIIIC_delta_N"/>
</dbReference>
<feature type="transmembrane region" description="Helical" evidence="6">
    <location>
        <begin position="285"/>
        <end position="305"/>
    </location>
</feature>
<dbReference type="GO" id="GO:0046713">
    <property type="term" value="P:borate transport"/>
    <property type="evidence" value="ECO:0007669"/>
    <property type="project" value="TreeGrafter"/>
</dbReference>
<protein>
    <submittedName>
        <fullName evidence="10">Uncharacterized protein</fullName>
    </submittedName>
</protein>
<dbReference type="InterPro" id="IPR011531">
    <property type="entry name" value="HCO3_transpt-like_TM_dom"/>
</dbReference>